<evidence type="ECO:0000313" key="2">
    <source>
        <dbReference type="Proteomes" id="UP000010474"/>
    </source>
</evidence>
<reference evidence="2" key="1">
    <citation type="journal article" date="2013" name="Proc. Natl. Acad. Sci. U.S.A.">
        <title>Improving the coverage of the cyanobacterial phylum using diversity-driven genome sequencing.</title>
        <authorList>
            <person name="Shih P.M."/>
            <person name="Wu D."/>
            <person name="Latifi A."/>
            <person name="Axen S.D."/>
            <person name="Fewer D.P."/>
            <person name="Talla E."/>
            <person name="Calteau A."/>
            <person name="Cai F."/>
            <person name="Tandeau de Marsac N."/>
            <person name="Rippka R."/>
            <person name="Herdman M."/>
            <person name="Sivonen K."/>
            <person name="Coursin T."/>
            <person name="Laurent T."/>
            <person name="Goodwin L."/>
            <person name="Nolan M."/>
            <person name="Davenport K.W."/>
            <person name="Han C.S."/>
            <person name="Rubin E.M."/>
            <person name="Eisen J.A."/>
            <person name="Woyke T."/>
            <person name="Gugger M."/>
            <person name="Kerfeld C.A."/>
        </authorList>
    </citation>
    <scope>NUCLEOTIDE SEQUENCE [LARGE SCALE GENOMIC DNA]</scope>
    <source>
        <strain evidence="2">ATCC 27899 / PCC 7122</strain>
    </source>
</reference>
<gene>
    <name evidence="1" type="ordered locus">Anacy_3518</name>
</gene>
<proteinExistence type="predicted"/>
<dbReference type="AlphaFoldDB" id="K9ZKQ7"/>
<dbReference type="Proteomes" id="UP000010474">
    <property type="component" value="Chromosome"/>
</dbReference>
<dbReference type="HOGENOM" id="CLU_2663022_0_0_3"/>
<protein>
    <submittedName>
        <fullName evidence="1">Uncharacterized protein</fullName>
    </submittedName>
</protein>
<evidence type="ECO:0000313" key="1">
    <source>
        <dbReference type="EMBL" id="AFZ58915.1"/>
    </source>
</evidence>
<dbReference type="KEGG" id="acy:Anacy_3518"/>
<sequence length="75" mass="8787">MSINLGSNLYHIQKNATISFLLLLRECKLRLLWPHNFGQKFESINLIIWCQRELAILSYIGQVQAVNIHFELGFK</sequence>
<name>K9ZKQ7_ANACC</name>
<dbReference type="STRING" id="272123.Anacy_3518"/>
<keyword evidence="2" id="KW-1185">Reference proteome</keyword>
<organism evidence="1 2">
    <name type="scientific">Anabaena cylindrica (strain ATCC 27899 / PCC 7122)</name>
    <dbReference type="NCBI Taxonomy" id="272123"/>
    <lineage>
        <taxon>Bacteria</taxon>
        <taxon>Bacillati</taxon>
        <taxon>Cyanobacteriota</taxon>
        <taxon>Cyanophyceae</taxon>
        <taxon>Nostocales</taxon>
        <taxon>Nostocaceae</taxon>
        <taxon>Anabaena</taxon>
    </lineage>
</organism>
<dbReference type="EMBL" id="CP003659">
    <property type="protein sequence ID" value="AFZ58915.1"/>
    <property type="molecule type" value="Genomic_DNA"/>
</dbReference>
<accession>K9ZKQ7</accession>